<dbReference type="KEGG" id="bpb:bpr_II186"/>
<keyword evidence="1" id="KW-0614">Plasmid</keyword>
<dbReference type="HOGENOM" id="CLU_1394075_0_0_9"/>
<dbReference type="EMBL" id="CP001812">
    <property type="protein sequence ID" value="ADL36124.1"/>
    <property type="molecule type" value="Genomic_DNA"/>
</dbReference>
<dbReference type="RefSeq" id="WP_013282773.1">
    <property type="nucleotide sequence ID" value="NC_014389.1"/>
</dbReference>
<dbReference type="Proteomes" id="UP000001299">
    <property type="component" value="Plasmid pCY360"/>
</dbReference>
<reference evidence="1 2" key="1">
    <citation type="journal article" date="2010" name="PLoS ONE">
        <title>The glycobiome of the rumen bacterium Butyrivibrio proteoclasticus B316(T) highlights adaptation to a polysaccharide-rich environment.</title>
        <authorList>
            <person name="Kelly W.J."/>
            <person name="Leahy S.C."/>
            <person name="Altermann E."/>
            <person name="Yeoman C.J."/>
            <person name="Dunne J.C."/>
            <person name="Kong Z."/>
            <person name="Pacheco D.M."/>
            <person name="Li D."/>
            <person name="Noel S.J."/>
            <person name="Moon C.D."/>
            <person name="Cookson A.L."/>
            <person name="Attwood G.T."/>
        </authorList>
    </citation>
    <scope>NUCLEOTIDE SEQUENCE [LARGE SCALE GENOMIC DNA]</scope>
    <source>
        <strain evidence="2">ATCC 51982 / DSM 14932 / B316</strain>
        <plasmid evidence="2">Plasmid pCY360</plasmid>
    </source>
</reference>
<proteinExistence type="predicted"/>
<protein>
    <submittedName>
        <fullName evidence="1">Uncharacterized protein</fullName>
    </submittedName>
</protein>
<evidence type="ECO:0000313" key="1">
    <source>
        <dbReference type="EMBL" id="ADL36124.1"/>
    </source>
</evidence>
<accession>E0S3Z2</accession>
<sequence>MVKNKDEEINSIMHTIKFKTMNGVETYDEQEAVLKLIAEDMSDSEWQIFLKCHYGKEEIFKKNVPELSPFPVKAAGDMLPYFTELLEKIERRWDEEMFVDLKLIEEIQTICEHYYSTSQLIMATLEQVPVHDKQNSIEPGIIESGNMRRIMPLWIKGNKATISNLQDALNCNEISQIASCCLQLWSLTFDINWKQ</sequence>
<keyword evidence="2" id="KW-1185">Reference proteome</keyword>
<dbReference type="AlphaFoldDB" id="E0S3Z2"/>
<name>E0S3Z2_BUTPB</name>
<gene>
    <name evidence="1" type="ordered locus">bpr_II186</name>
</gene>
<geneLocation type="plasmid" evidence="1 2">
    <name>pCY360</name>
</geneLocation>
<organism evidence="1 2">
    <name type="scientific">Butyrivibrio proteoclasticus (strain ATCC 51982 / DSM 14932 / B316)</name>
    <name type="common">Clostridium proteoclasticum</name>
    <dbReference type="NCBI Taxonomy" id="515622"/>
    <lineage>
        <taxon>Bacteria</taxon>
        <taxon>Bacillati</taxon>
        <taxon>Bacillota</taxon>
        <taxon>Clostridia</taxon>
        <taxon>Lachnospirales</taxon>
        <taxon>Lachnospiraceae</taxon>
        <taxon>Butyrivibrio</taxon>
    </lineage>
</organism>
<evidence type="ECO:0000313" key="2">
    <source>
        <dbReference type="Proteomes" id="UP000001299"/>
    </source>
</evidence>